<reference evidence="7 8" key="1">
    <citation type="submission" date="2024-02" db="EMBL/GenBank/DDBJ databases">
        <title>Bacteria isolated from the canopy kelp, Nereocystis luetkeana.</title>
        <authorList>
            <person name="Pfister C.A."/>
            <person name="Younker I.T."/>
            <person name="Light S.H."/>
        </authorList>
    </citation>
    <scope>NUCLEOTIDE SEQUENCE [LARGE SCALE GENOMIC DNA]</scope>
    <source>
        <strain evidence="7 8">TI.4.07</strain>
    </source>
</reference>
<dbReference type="SUPFAM" id="SSF53850">
    <property type="entry name" value="Periplasmic binding protein-like II"/>
    <property type="match status" value="1"/>
</dbReference>
<dbReference type="InterPro" id="IPR036388">
    <property type="entry name" value="WH-like_DNA-bd_sf"/>
</dbReference>
<evidence type="ECO:0000256" key="3">
    <source>
        <dbReference type="ARBA" id="ARBA00023125"/>
    </source>
</evidence>
<dbReference type="Proteomes" id="UP001379949">
    <property type="component" value="Unassembled WGS sequence"/>
</dbReference>
<dbReference type="PROSITE" id="PS50931">
    <property type="entry name" value="HTH_LYSR"/>
    <property type="match status" value="1"/>
</dbReference>
<dbReference type="EMBL" id="JBAKAR010000020">
    <property type="protein sequence ID" value="MEL0614773.1"/>
    <property type="molecule type" value="Genomic_DNA"/>
</dbReference>
<dbReference type="InterPro" id="IPR005119">
    <property type="entry name" value="LysR_subst-bd"/>
</dbReference>
<keyword evidence="3" id="KW-0238">DNA-binding</keyword>
<feature type="domain" description="HTH lysR-type" evidence="6">
    <location>
        <begin position="1"/>
        <end position="58"/>
    </location>
</feature>
<keyword evidence="2" id="KW-0805">Transcription regulation</keyword>
<protein>
    <submittedName>
        <fullName evidence="7">LysR family transcriptional regulator</fullName>
    </submittedName>
</protein>
<comment type="caution">
    <text evidence="7">The sequence shown here is derived from an EMBL/GenBank/DDBJ whole genome shotgun (WGS) entry which is preliminary data.</text>
</comment>
<name>A0ABU9GAF1_9GAMM</name>
<dbReference type="InterPro" id="IPR036390">
    <property type="entry name" value="WH_DNA-bd_sf"/>
</dbReference>
<dbReference type="PANTHER" id="PTHR30293">
    <property type="entry name" value="TRANSCRIPTIONAL REGULATORY PROTEIN NAC-RELATED"/>
    <property type="match status" value="1"/>
</dbReference>
<dbReference type="Gene3D" id="1.10.10.10">
    <property type="entry name" value="Winged helix-like DNA-binding domain superfamily/Winged helix DNA-binding domain"/>
    <property type="match status" value="1"/>
</dbReference>
<dbReference type="PRINTS" id="PR00039">
    <property type="entry name" value="HTHLYSR"/>
</dbReference>
<dbReference type="Gene3D" id="3.40.190.10">
    <property type="entry name" value="Periplasmic binding protein-like II"/>
    <property type="match status" value="2"/>
</dbReference>
<gene>
    <name evidence="7" type="ORF">V6242_16590</name>
</gene>
<comment type="similarity">
    <text evidence="1">Belongs to the LysR transcriptional regulatory family.</text>
</comment>
<keyword evidence="5" id="KW-0804">Transcription</keyword>
<proteinExistence type="inferred from homology"/>
<evidence type="ECO:0000259" key="6">
    <source>
        <dbReference type="PROSITE" id="PS50931"/>
    </source>
</evidence>
<evidence type="ECO:0000256" key="4">
    <source>
        <dbReference type="ARBA" id="ARBA00023159"/>
    </source>
</evidence>
<accession>A0ABU9GAF1</accession>
<organism evidence="7 8">
    <name type="scientific">Marinomonas arenicola</name>
    <dbReference type="NCBI Taxonomy" id="569601"/>
    <lineage>
        <taxon>Bacteria</taxon>
        <taxon>Pseudomonadati</taxon>
        <taxon>Pseudomonadota</taxon>
        <taxon>Gammaproteobacteria</taxon>
        <taxon>Oceanospirillales</taxon>
        <taxon>Oceanospirillaceae</taxon>
        <taxon>Marinomonas</taxon>
    </lineage>
</organism>
<evidence type="ECO:0000256" key="5">
    <source>
        <dbReference type="ARBA" id="ARBA00023163"/>
    </source>
</evidence>
<evidence type="ECO:0000313" key="7">
    <source>
        <dbReference type="EMBL" id="MEL0614773.1"/>
    </source>
</evidence>
<dbReference type="PANTHER" id="PTHR30293:SF0">
    <property type="entry name" value="NITROGEN ASSIMILATION REGULATORY PROTEIN NAC"/>
    <property type="match status" value="1"/>
</dbReference>
<dbReference type="Pfam" id="PF03466">
    <property type="entry name" value="LysR_substrate"/>
    <property type="match status" value="1"/>
</dbReference>
<dbReference type="Pfam" id="PF00126">
    <property type="entry name" value="HTH_1"/>
    <property type="match status" value="1"/>
</dbReference>
<dbReference type="InterPro" id="IPR000847">
    <property type="entry name" value="LysR_HTH_N"/>
</dbReference>
<evidence type="ECO:0000256" key="2">
    <source>
        <dbReference type="ARBA" id="ARBA00023015"/>
    </source>
</evidence>
<dbReference type="SUPFAM" id="SSF46785">
    <property type="entry name" value="Winged helix' DNA-binding domain"/>
    <property type="match status" value="1"/>
</dbReference>
<keyword evidence="8" id="KW-1185">Reference proteome</keyword>
<dbReference type="RefSeq" id="WP_341568057.1">
    <property type="nucleotide sequence ID" value="NZ_JBAKAR010000020.1"/>
</dbReference>
<evidence type="ECO:0000256" key="1">
    <source>
        <dbReference type="ARBA" id="ARBA00009437"/>
    </source>
</evidence>
<keyword evidence="4" id="KW-0010">Activator</keyword>
<sequence length="310" mass="34651">MNIKQLKYFLTIAECSSIASAARKLKIAQPALSLQISKLEHELKTVLFSRGSKGVRLTESGNIFKSHAHLMLAQLDKAIADLSELEGSPKGTIVIAMNQATDNLLALPLCRAVERKYPGIDLDLRTGLSYEVVNMINRGEADLAIIYEDGQKTENINKELLIKENLLFATKSKHNGGKNTIGYKDLCQYELVITSEKESQGYIIENYEKSTGIKLNKRRPYGQLLTSLRFACEGYCHLLLPSSAFYHLEESGLLNSFKVIEPEIYRNVYIAVNANRPVRNISLEIIKIIKSLTKQANNDGIWQGCLPSDS</sequence>
<evidence type="ECO:0000313" key="8">
    <source>
        <dbReference type="Proteomes" id="UP001379949"/>
    </source>
</evidence>